<dbReference type="InterPro" id="IPR036249">
    <property type="entry name" value="Thioredoxin-like_sf"/>
</dbReference>
<organism evidence="2">
    <name type="scientific">Timspurckia oligopyrenoides</name>
    <dbReference type="NCBI Taxonomy" id="708627"/>
    <lineage>
        <taxon>Eukaryota</taxon>
        <taxon>Rhodophyta</taxon>
        <taxon>Bangiophyceae</taxon>
        <taxon>Porphyridiales</taxon>
        <taxon>Porphyridiaceae</taxon>
        <taxon>Timspurckia</taxon>
    </lineage>
</organism>
<proteinExistence type="predicted"/>
<dbReference type="Pfam" id="PF13410">
    <property type="entry name" value="GST_C_2"/>
    <property type="match status" value="1"/>
</dbReference>
<evidence type="ECO:0000313" key="2">
    <source>
        <dbReference type="EMBL" id="CAD8821596.1"/>
    </source>
</evidence>
<dbReference type="CDD" id="cd00570">
    <property type="entry name" value="GST_N_family"/>
    <property type="match status" value="1"/>
</dbReference>
<dbReference type="Gene3D" id="1.20.1050.10">
    <property type="match status" value="1"/>
</dbReference>
<evidence type="ECO:0000313" key="3">
    <source>
        <dbReference type="EMBL" id="CAD8821598.1"/>
    </source>
</evidence>
<dbReference type="InterPro" id="IPR047047">
    <property type="entry name" value="GST_Omega-like_C"/>
</dbReference>
<dbReference type="PANTHER" id="PTHR32419:SF6">
    <property type="entry name" value="GLUTATHIONE S-TRANSFERASE OMEGA-LIKE 1-RELATED"/>
    <property type="match status" value="1"/>
</dbReference>
<dbReference type="AlphaFoldDB" id="A0A6T6NYC4"/>
<dbReference type="GO" id="GO:0004364">
    <property type="term" value="F:glutathione transferase activity"/>
    <property type="evidence" value="ECO:0007669"/>
    <property type="project" value="InterPro"/>
</dbReference>
<dbReference type="InterPro" id="IPR016639">
    <property type="entry name" value="GST_Omega/GSH"/>
</dbReference>
<dbReference type="GO" id="GO:0005737">
    <property type="term" value="C:cytoplasm"/>
    <property type="evidence" value="ECO:0007669"/>
    <property type="project" value="TreeGrafter"/>
</dbReference>
<dbReference type="EMBL" id="HBFP01008381">
    <property type="protein sequence ID" value="CAD8821596.1"/>
    <property type="molecule type" value="Transcribed_RNA"/>
</dbReference>
<name>A0A6T6NYC4_9RHOD</name>
<dbReference type="PROSITE" id="PS50405">
    <property type="entry name" value="GST_CTER"/>
    <property type="match status" value="1"/>
</dbReference>
<dbReference type="Gene3D" id="3.40.30.10">
    <property type="entry name" value="Glutaredoxin"/>
    <property type="match status" value="1"/>
</dbReference>
<gene>
    <name evidence="2" type="ORF">TOLI1172_LOCUS5991</name>
    <name evidence="3" type="ORF">TOLI1172_LOCUS5993</name>
</gene>
<protein>
    <recommendedName>
        <fullName evidence="1">GST C-terminal domain-containing protein</fullName>
    </recommendedName>
</protein>
<sequence length="419" mass="47148">MGLYFVKSGNIVVHHGVYNSNSLVDSKCSLIKLNATVKRSRLSSSLDPLPSSKSSVESTNQSKTFQWKGLRVLEKGVAFGSLVKTARFFWRTFWLVMMAELAPVSSSGDYTRPSSQFTLDDSQIHALVDSKLNDLKEKRSIFRLYAGKACPWCHRVLIARALQGLDEVVELVELEPSDSGAWRVSDGKSETEKVDLRAVYRAAEKGYSGRCTAPLLVDSKSGQILCNESSNIVRLLSIISASSSTEPEMRNTLLFNQPKFDSDASLLRSNEELDELLQVIFQNVNNGVYKCGFARSQDAYDRAVNSLFMTLDELETRLSQHRYLLGKELTEADVYLFPTVFRLDAVYNPLFRCTLKRIDSHYPNLLNWMRDVYQNHGIPDTCDLSATLNQYFTNLFPLNPSGFVPAAPEIDLLLPHNRA</sequence>
<dbReference type="SUPFAM" id="SSF52833">
    <property type="entry name" value="Thioredoxin-like"/>
    <property type="match status" value="1"/>
</dbReference>
<dbReference type="InterPro" id="IPR010987">
    <property type="entry name" value="Glutathione-S-Trfase_C-like"/>
</dbReference>
<feature type="domain" description="GST C-terminal" evidence="1">
    <location>
        <begin position="262"/>
        <end position="395"/>
    </location>
</feature>
<dbReference type="InterPro" id="IPR036282">
    <property type="entry name" value="Glutathione-S-Trfase_C_sf"/>
</dbReference>
<dbReference type="InterPro" id="IPR004045">
    <property type="entry name" value="Glutathione_S-Trfase_N"/>
</dbReference>
<dbReference type="Pfam" id="PF13409">
    <property type="entry name" value="GST_N_2"/>
    <property type="match status" value="1"/>
</dbReference>
<evidence type="ECO:0000259" key="1">
    <source>
        <dbReference type="PROSITE" id="PS50405"/>
    </source>
</evidence>
<dbReference type="EMBL" id="HBFP01008383">
    <property type="protein sequence ID" value="CAD8821598.1"/>
    <property type="molecule type" value="Transcribed_RNA"/>
</dbReference>
<dbReference type="SUPFAM" id="SSF47616">
    <property type="entry name" value="GST C-terminal domain-like"/>
    <property type="match status" value="1"/>
</dbReference>
<accession>A0A6T6NYC4</accession>
<dbReference type="CDD" id="cd03190">
    <property type="entry name" value="GST_C_Omega_like"/>
    <property type="match status" value="1"/>
</dbReference>
<reference evidence="2" key="1">
    <citation type="submission" date="2021-01" db="EMBL/GenBank/DDBJ databases">
        <authorList>
            <person name="Corre E."/>
            <person name="Pelletier E."/>
            <person name="Niang G."/>
            <person name="Scheremetjew M."/>
            <person name="Finn R."/>
            <person name="Kale V."/>
            <person name="Holt S."/>
            <person name="Cochrane G."/>
            <person name="Meng A."/>
            <person name="Brown T."/>
            <person name="Cohen L."/>
        </authorList>
    </citation>
    <scope>NUCLEOTIDE SEQUENCE</scope>
    <source>
        <strain evidence="2">CCMP3278</strain>
    </source>
</reference>
<dbReference type="PANTHER" id="PTHR32419">
    <property type="entry name" value="GLUTATHIONYL-HYDROQUINONE REDUCTASE"/>
    <property type="match status" value="1"/>
</dbReference>